<dbReference type="SUPFAM" id="SSF117143">
    <property type="entry name" value="Flagellar hook protein flgE"/>
    <property type="match status" value="1"/>
</dbReference>
<dbReference type="RefSeq" id="WP_121278271.1">
    <property type="nucleotide sequence ID" value="NZ_RBZV01000004.1"/>
</dbReference>
<dbReference type="Pfam" id="PF06429">
    <property type="entry name" value="Flg_bbr_C"/>
    <property type="match status" value="1"/>
</dbReference>
<evidence type="ECO:0000256" key="4">
    <source>
        <dbReference type="RuleBase" id="RU362116"/>
    </source>
</evidence>
<dbReference type="Proteomes" id="UP000280434">
    <property type="component" value="Unassembled WGS sequence"/>
</dbReference>
<dbReference type="AlphaFoldDB" id="A0A494XEW2"/>
<comment type="subcellular location">
    <subcellularLocation>
        <location evidence="1 4">Bacterial flagellum basal body</location>
    </subcellularLocation>
</comment>
<accession>A0A494XEW2</accession>
<evidence type="ECO:0000256" key="3">
    <source>
        <dbReference type="ARBA" id="ARBA00023143"/>
    </source>
</evidence>
<dbReference type="OrthoDB" id="8578401at2"/>
<dbReference type="NCBIfam" id="TIGR03506">
    <property type="entry name" value="FlgEFG_subfam"/>
    <property type="match status" value="1"/>
</dbReference>
<dbReference type="GO" id="GO:0009425">
    <property type="term" value="C:bacterial-type flagellum basal body"/>
    <property type="evidence" value="ECO:0007669"/>
    <property type="project" value="UniProtKB-SubCell"/>
</dbReference>
<name>A0A494XEW2_9BURK</name>
<dbReference type="PANTHER" id="PTHR30435">
    <property type="entry name" value="FLAGELLAR PROTEIN"/>
    <property type="match status" value="1"/>
</dbReference>
<feature type="domain" description="Flagellar basal-body/hook protein C-terminal" evidence="5">
    <location>
        <begin position="344"/>
        <end position="388"/>
    </location>
</feature>
<evidence type="ECO:0000313" key="6">
    <source>
        <dbReference type="EMBL" id="RKP48422.1"/>
    </source>
</evidence>
<dbReference type="EMBL" id="RBZV01000004">
    <property type="protein sequence ID" value="RKP48422.1"/>
    <property type="molecule type" value="Genomic_DNA"/>
</dbReference>
<proteinExistence type="inferred from homology"/>
<keyword evidence="6" id="KW-0969">Cilium</keyword>
<evidence type="ECO:0000256" key="2">
    <source>
        <dbReference type="ARBA" id="ARBA00009677"/>
    </source>
</evidence>
<comment type="similarity">
    <text evidence="2 4">Belongs to the flagella basal body rod proteins family.</text>
</comment>
<dbReference type="InterPro" id="IPR037058">
    <property type="entry name" value="Falgellar_hook_FlgE_sf"/>
</dbReference>
<dbReference type="InterPro" id="IPR037925">
    <property type="entry name" value="FlgE/F/G-like"/>
</dbReference>
<dbReference type="GO" id="GO:0071978">
    <property type="term" value="P:bacterial-type flagellum-dependent swarming motility"/>
    <property type="evidence" value="ECO:0007669"/>
    <property type="project" value="TreeGrafter"/>
</dbReference>
<evidence type="ECO:0000259" key="5">
    <source>
        <dbReference type="Pfam" id="PF06429"/>
    </source>
</evidence>
<evidence type="ECO:0000256" key="1">
    <source>
        <dbReference type="ARBA" id="ARBA00004117"/>
    </source>
</evidence>
<dbReference type="InterPro" id="IPR020013">
    <property type="entry name" value="Flagellar_FlgE/F/G"/>
</dbReference>
<keyword evidence="6" id="KW-0966">Cell projection</keyword>
<gene>
    <name evidence="6" type="ORF">D7S89_14040</name>
</gene>
<dbReference type="InterPro" id="IPR010930">
    <property type="entry name" value="Flg_bb/hook_C_dom"/>
</dbReference>
<dbReference type="PANTHER" id="PTHR30435:SF19">
    <property type="entry name" value="FLAGELLAR BASAL-BODY ROD PROTEIN FLGG"/>
    <property type="match status" value="1"/>
</dbReference>
<comment type="caution">
    <text evidence="6">The sequence shown here is derived from an EMBL/GenBank/DDBJ whole genome shotgun (WGS) entry which is preliminary data.</text>
</comment>
<dbReference type="Gene3D" id="2.60.98.20">
    <property type="entry name" value="Flagellar hook protein FlgE"/>
    <property type="match status" value="1"/>
</dbReference>
<keyword evidence="7" id="KW-1185">Reference proteome</keyword>
<sequence>MLDSIFIAMSGLTGYEKGLRVISNDTANLNTPGYKGASLQFADMFYSSGNLAGGSGGQYGYGLTTLGTRLDLKQGDLQNTGNDLDAAVDGQGLFLLRDGAGNVHGSRAGQFKFDNTGTLVSSATGETVLGLDGSGNLVPIQLGALKVSAAKASTRLTFSGNLSSTTTTQTVSGLTVIDKTGSSHSLSARFDAVSGSPGNWTVTVLDGANTVGTGKLAFISSQPDPANNSVTINYTPSGGQAMPLTLDFSSNVTSYDSGSQSSLAVASQDGYGAGAMTRATFDPSGTLALTYSNGQSAKGQSLALGAYTSQDALQPVNGNEFAMAPGQTWQIGAAGTQAFGKVKAGMIEISNVDLSAEFSNLVIMQRGYQASSQVVSTANDMLAQLFQMQSK</sequence>
<reference evidence="6 7" key="1">
    <citation type="submission" date="2018-10" db="EMBL/GenBank/DDBJ databases">
        <title>Paraburkholderia sp. 7MK8-2, isolated from soil.</title>
        <authorList>
            <person name="Gao Z.-H."/>
            <person name="Qiu L.-H."/>
        </authorList>
    </citation>
    <scope>NUCLEOTIDE SEQUENCE [LARGE SCALE GENOMIC DNA]</scope>
    <source>
        <strain evidence="6 7">7MK8-2</strain>
    </source>
</reference>
<evidence type="ECO:0000313" key="7">
    <source>
        <dbReference type="Proteomes" id="UP000280434"/>
    </source>
</evidence>
<organism evidence="6 7">
    <name type="scientific">Trinickia fusca</name>
    <dbReference type="NCBI Taxonomy" id="2419777"/>
    <lineage>
        <taxon>Bacteria</taxon>
        <taxon>Pseudomonadati</taxon>
        <taxon>Pseudomonadota</taxon>
        <taxon>Betaproteobacteria</taxon>
        <taxon>Burkholderiales</taxon>
        <taxon>Burkholderiaceae</taxon>
        <taxon>Trinickia</taxon>
    </lineage>
</organism>
<protein>
    <submittedName>
        <fullName evidence="6">Flagellar hook-basal body complex protein</fullName>
    </submittedName>
</protein>
<keyword evidence="6" id="KW-0282">Flagellum</keyword>
<keyword evidence="3 4" id="KW-0975">Bacterial flagellum</keyword>